<evidence type="ECO:0000259" key="5">
    <source>
        <dbReference type="Pfam" id="PF02120"/>
    </source>
</evidence>
<evidence type="ECO:0000313" key="7">
    <source>
        <dbReference type="Proteomes" id="UP000316142"/>
    </source>
</evidence>
<keyword evidence="7" id="KW-1185">Reference proteome</keyword>
<feature type="compositionally biased region" description="Low complexity" evidence="4">
    <location>
        <begin position="134"/>
        <end position="150"/>
    </location>
</feature>
<protein>
    <submittedName>
        <fullName evidence="6">Flagellar hook-length control protein FliK</fullName>
    </submittedName>
</protein>
<comment type="caution">
    <text evidence="6">The sequence shown here is derived from an EMBL/GenBank/DDBJ whole genome shotgun (WGS) entry which is preliminary data.</text>
</comment>
<feature type="region of interest" description="Disordered" evidence="4">
    <location>
        <begin position="134"/>
        <end position="155"/>
    </location>
</feature>
<dbReference type="PANTHER" id="PTHR37533">
    <property type="entry name" value="FLAGELLAR HOOK-LENGTH CONTROL PROTEIN"/>
    <property type="match status" value="1"/>
</dbReference>
<dbReference type="InterPro" id="IPR052563">
    <property type="entry name" value="FliK"/>
</dbReference>
<accession>A0ABY2ZES7</accession>
<keyword evidence="6" id="KW-0966">Cell projection</keyword>
<evidence type="ECO:0000256" key="4">
    <source>
        <dbReference type="SAM" id="MobiDB-lite"/>
    </source>
</evidence>
<dbReference type="PRINTS" id="PR01007">
    <property type="entry name" value="FLGHOOKFLIK"/>
</dbReference>
<reference evidence="6 7" key="1">
    <citation type="submission" date="2019-06" db="EMBL/GenBank/DDBJ databases">
        <title>Taxogenomics and systematics of the genus Pantoea.</title>
        <authorList>
            <person name="Tambong J.T."/>
        </authorList>
    </citation>
    <scope>NUCLEOTIDE SEQUENCE [LARGE SCALE GENOMIC DNA]</scope>
    <source>
        <strain evidence="6 7">LMG 2558</strain>
    </source>
</reference>
<dbReference type="InterPro" id="IPR021136">
    <property type="entry name" value="Flagellar_hook_control-like_C"/>
</dbReference>
<gene>
    <name evidence="6" type="ORF">FJW00_01915</name>
</gene>
<evidence type="ECO:0000313" key="6">
    <source>
        <dbReference type="EMBL" id="TPV32544.1"/>
    </source>
</evidence>
<comment type="function">
    <text evidence="1">Controls the length of the flagellar hook.</text>
</comment>
<dbReference type="PANTHER" id="PTHR37533:SF2">
    <property type="entry name" value="FLAGELLAR HOOK-LENGTH CONTROL PROTEIN"/>
    <property type="match status" value="1"/>
</dbReference>
<dbReference type="RefSeq" id="WP_140922948.1">
    <property type="nucleotide sequence ID" value="NZ_CP122311.1"/>
</dbReference>
<feature type="domain" description="Flagellar hook-length control protein-like C-terminal" evidence="5">
    <location>
        <begin position="296"/>
        <end position="378"/>
    </location>
</feature>
<dbReference type="Proteomes" id="UP000316142">
    <property type="component" value="Unassembled WGS sequence"/>
</dbReference>
<keyword evidence="6" id="KW-0969">Cilium</keyword>
<proteinExistence type="inferred from homology"/>
<sequence length="429" mass="43972">MITLPNIAMKATAKTDAEPSVATDAAAGSDALPQDFLTALGNQLLGLAKQQGKAAQSADAKAEMADERRPASPLSALLATRDNPAALAALLKPENIKAGSKSADDKESLDAASLSASELQNVQALFAMLPGAATATASAPPPVSSESGEVISQSDGGRKTLTALTQMLNTTPENSSSQSTAPGKDEKHEIKGAALNAPAASNAASQSSSTAQSSNSSLNLASDSHFQQALSAMMKQDDQAATHSSASDSGLNISGPITSASTLPAPVTASATSSTPSTPMLNAQLGSDEWQQALSQQIVMFSRNGQQNAELRLHPEDLGAIQISLKLDNDQAQISLVSSHSHVRSALEAAIPQLRSALAESGINLGESQVSSDSSAQSQSFQNQQEARRDGQHGRFSLPQDSDTDITPIAVPAALQARVSGNSAVDTFA</sequence>
<dbReference type="CDD" id="cd17470">
    <property type="entry name" value="T3SS_Flik_C"/>
    <property type="match status" value="1"/>
</dbReference>
<dbReference type="InterPro" id="IPR038610">
    <property type="entry name" value="FliK-like_C_sf"/>
</dbReference>
<feature type="region of interest" description="Disordered" evidence="4">
    <location>
        <begin position="197"/>
        <end position="220"/>
    </location>
</feature>
<organism evidence="6 7">
    <name type="scientific">Pantoea anthophila</name>
    <dbReference type="NCBI Taxonomy" id="470931"/>
    <lineage>
        <taxon>Bacteria</taxon>
        <taxon>Pseudomonadati</taxon>
        <taxon>Pseudomonadota</taxon>
        <taxon>Gammaproteobacteria</taxon>
        <taxon>Enterobacterales</taxon>
        <taxon>Erwiniaceae</taxon>
        <taxon>Pantoea</taxon>
    </lineage>
</organism>
<evidence type="ECO:0000256" key="1">
    <source>
        <dbReference type="ARBA" id="ARBA00003944"/>
    </source>
</evidence>
<comment type="similarity">
    <text evidence="2">Belongs to the FliK family.</text>
</comment>
<dbReference type="Gene3D" id="3.30.750.140">
    <property type="match status" value="1"/>
</dbReference>
<feature type="compositionally biased region" description="Polar residues" evidence="4">
    <location>
        <begin position="241"/>
        <end position="257"/>
    </location>
</feature>
<dbReference type="Pfam" id="PF02120">
    <property type="entry name" value="Flg_hook"/>
    <property type="match status" value="1"/>
</dbReference>
<feature type="region of interest" description="Disordered" evidence="4">
    <location>
        <begin position="232"/>
        <end position="282"/>
    </location>
</feature>
<evidence type="ECO:0000256" key="2">
    <source>
        <dbReference type="ARBA" id="ARBA00009149"/>
    </source>
</evidence>
<evidence type="ECO:0000256" key="3">
    <source>
        <dbReference type="ARBA" id="ARBA00022795"/>
    </source>
</evidence>
<feature type="compositionally biased region" description="Low complexity" evidence="4">
    <location>
        <begin position="368"/>
        <end position="385"/>
    </location>
</feature>
<keyword evidence="6" id="KW-0282">Flagellum</keyword>
<feature type="compositionally biased region" description="Low complexity" evidence="4">
    <location>
        <begin position="258"/>
        <end position="279"/>
    </location>
</feature>
<dbReference type="InterPro" id="IPR001635">
    <property type="entry name" value="Flag_hook_Flik"/>
</dbReference>
<keyword evidence="3" id="KW-1005">Bacterial flagellum biogenesis</keyword>
<dbReference type="EMBL" id="VHIZ01000016">
    <property type="protein sequence ID" value="TPV32544.1"/>
    <property type="molecule type" value="Genomic_DNA"/>
</dbReference>
<feature type="region of interest" description="Disordered" evidence="4">
    <location>
        <begin position="366"/>
        <end position="405"/>
    </location>
</feature>
<name>A0ABY2ZES7_9GAMM</name>